<dbReference type="PRINTS" id="PR00606">
    <property type="entry name" value="CYTCHROMECID"/>
</dbReference>
<dbReference type="InterPro" id="IPR002324">
    <property type="entry name" value="Cyt_c_ID"/>
</dbReference>
<keyword evidence="4" id="KW-0249">Electron transport</keyword>
<evidence type="ECO:0000313" key="10">
    <source>
        <dbReference type="Proteomes" id="UP000727654"/>
    </source>
</evidence>
<feature type="chain" id="PRO_5045791937" evidence="7">
    <location>
        <begin position="22"/>
        <end position="107"/>
    </location>
</feature>
<keyword evidence="10" id="KW-1185">Reference proteome</keyword>
<evidence type="ECO:0000256" key="3">
    <source>
        <dbReference type="ARBA" id="ARBA00022723"/>
    </source>
</evidence>
<keyword evidence="2 6" id="KW-0349">Heme</keyword>
<evidence type="ECO:0000256" key="4">
    <source>
        <dbReference type="ARBA" id="ARBA00022982"/>
    </source>
</evidence>
<dbReference type="InterPro" id="IPR036909">
    <property type="entry name" value="Cyt_c-like_dom_sf"/>
</dbReference>
<dbReference type="InterPro" id="IPR009056">
    <property type="entry name" value="Cyt_c-like_dom"/>
</dbReference>
<sequence length="107" mass="11163">MKKEWMACVAASLLLPGVVQAGTAADMQPLADKNGCFACHGMQTKLVGPGFAEVAARYKGDSEAAERLGKKIREGGKGVWGPVPMPAHGNLGEADARKLAEWVLSVG</sequence>
<dbReference type="RefSeq" id="WP_224078744.1">
    <property type="nucleotide sequence ID" value="NZ_CAJZAI010000002.1"/>
</dbReference>
<evidence type="ECO:0000259" key="8">
    <source>
        <dbReference type="PROSITE" id="PS51007"/>
    </source>
</evidence>
<organism evidence="9 10">
    <name type="scientific">Cupriavidus laharis</name>
    <dbReference type="NCBI Taxonomy" id="151654"/>
    <lineage>
        <taxon>Bacteria</taxon>
        <taxon>Pseudomonadati</taxon>
        <taxon>Pseudomonadota</taxon>
        <taxon>Betaproteobacteria</taxon>
        <taxon>Burkholderiales</taxon>
        <taxon>Burkholderiaceae</taxon>
        <taxon>Cupriavidus</taxon>
    </lineage>
</organism>
<keyword evidence="5 6" id="KW-0408">Iron</keyword>
<feature type="signal peptide" evidence="7">
    <location>
        <begin position="1"/>
        <end position="21"/>
    </location>
</feature>
<proteinExistence type="predicted"/>
<dbReference type="Gene3D" id="1.10.760.10">
    <property type="entry name" value="Cytochrome c-like domain"/>
    <property type="match status" value="1"/>
</dbReference>
<keyword evidence="1" id="KW-0813">Transport</keyword>
<evidence type="ECO:0000256" key="1">
    <source>
        <dbReference type="ARBA" id="ARBA00022448"/>
    </source>
</evidence>
<evidence type="ECO:0000256" key="7">
    <source>
        <dbReference type="SAM" id="SignalP"/>
    </source>
</evidence>
<dbReference type="SUPFAM" id="SSF46626">
    <property type="entry name" value="Cytochrome c"/>
    <property type="match status" value="1"/>
</dbReference>
<gene>
    <name evidence="9" type="primary">cyt_1</name>
    <name evidence="9" type="ORF">LMG23992_01072</name>
</gene>
<accession>A0ABN7Y531</accession>
<dbReference type="Pfam" id="PF00034">
    <property type="entry name" value="Cytochrom_C"/>
    <property type="match status" value="1"/>
</dbReference>
<dbReference type="EMBL" id="CAJZAI010000002">
    <property type="protein sequence ID" value="CAG9168263.1"/>
    <property type="molecule type" value="Genomic_DNA"/>
</dbReference>
<evidence type="ECO:0000256" key="2">
    <source>
        <dbReference type="ARBA" id="ARBA00022617"/>
    </source>
</evidence>
<evidence type="ECO:0000313" key="9">
    <source>
        <dbReference type="EMBL" id="CAG9168263.1"/>
    </source>
</evidence>
<reference evidence="9 10" key="1">
    <citation type="submission" date="2021-08" db="EMBL/GenBank/DDBJ databases">
        <authorList>
            <person name="Peeters C."/>
        </authorList>
    </citation>
    <scope>NUCLEOTIDE SEQUENCE [LARGE SCALE GENOMIC DNA]</scope>
    <source>
        <strain evidence="9 10">LMG 23992</strain>
    </source>
</reference>
<evidence type="ECO:0000256" key="6">
    <source>
        <dbReference type="PROSITE-ProRule" id="PRU00433"/>
    </source>
</evidence>
<name>A0ABN7Y531_9BURK</name>
<protein>
    <submittedName>
        <fullName evidence="9">Cytochrome c-552</fullName>
    </submittedName>
</protein>
<comment type="caution">
    <text evidence="9">The sequence shown here is derived from an EMBL/GenBank/DDBJ whole genome shotgun (WGS) entry which is preliminary data.</text>
</comment>
<evidence type="ECO:0000256" key="5">
    <source>
        <dbReference type="ARBA" id="ARBA00023004"/>
    </source>
</evidence>
<dbReference type="Proteomes" id="UP000727654">
    <property type="component" value="Unassembled WGS sequence"/>
</dbReference>
<feature type="domain" description="Cytochrome c" evidence="8">
    <location>
        <begin position="17"/>
        <end position="107"/>
    </location>
</feature>
<keyword evidence="3 6" id="KW-0479">Metal-binding</keyword>
<dbReference type="PROSITE" id="PS51007">
    <property type="entry name" value="CYTC"/>
    <property type="match status" value="1"/>
</dbReference>
<keyword evidence="7" id="KW-0732">Signal</keyword>